<dbReference type="Pfam" id="PF00685">
    <property type="entry name" value="Sulfotransfer_1"/>
    <property type="match status" value="1"/>
</dbReference>
<dbReference type="SUPFAM" id="SSF52540">
    <property type="entry name" value="P-loop containing nucleoside triphosphate hydrolases"/>
    <property type="match status" value="1"/>
</dbReference>
<keyword evidence="2" id="KW-0808">Transferase</keyword>
<dbReference type="Proteomes" id="UP001329430">
    <property type="component" value="Chromosome 1"/>
</dbReference>
<sequence length="330" mass="38770">MIVTISSLNIITSTSTMANLFSKAEMDELFKKHPQLQFNPDCCEKIKNFQIRDSDIFVIGNARSGNFQSFKHLIVNFSVSIGTTRIQEMVWLIVKNFDYEGAKVFIDERFPVLEMFAYELPQRYINPEKFDCHSNSLEFIDAMKDPRFIKMHLPINLFPEQLLSSENKAKIIFIARNVKDVCVSSYYQMKYLGSIYDGSFEDFCKLYMCGYAIGSSYWENLLYFWNRRHEDGILFIKYEEMIADLPAVIKKVAKFLNKPIPPEKEEKLTKWLHFDSMKSNSALNHENLYNKTGFIRVGKIGEHKKEMSSEMIEKFDTWIYQSIKDSDYEI</sequence>
<organism evidence="4 5">
    <name type="scientific">Pyrocoelia pectoralis</name>
    <dbReference type="NCBI Taxonomy" id="417401"/>
    <lineage>
        <taxon>Eukaryota</taxon>
        <taxon>Metazoa</taxon>
        <taxon>Ecdysozoa</taxon>
        <taxon>Arthropoda</taxon>
        <taxon>Hexapoda</taxon>
        <taxon>Insecta</taxon>
        <taxon>Pterygota</taxon>
        <taxon>Neoptera</taxon>
        <taxon>Endopterygota</taxon>
        <taxon>Coleoptera</taxon>
        <taxon>Polyphaga</taxon>
        <taxon>Elateriformia</taxon>
        <taxon>Elateroidea</taxon>
        <taxon>Lampyridae</taxon>
        <taxon>Lampyrinae</taxon>
        <taxon>Pyrocoelia</taxon>
    </lineage>
</organism>
<evidence type="ECO:0000313" key="5">
    <source>
        <dbReference type="Proteomes" id="UP001329430"/>
    </source>
</evidence>
<comment type="similarity">
    <text evidence="1">Belongs to the sulfotransferase 1 family.</text>
</comment>
<evidence type="ECO:0000313" key="4">
    <source>
        <dbReference type="EMBL" id="KAK5650652.1"/>
    </source>
</evidence>
<protein>
    <recommendedName>
        <fullName evidence="3">Sulfotransferase domain-containing protein</fullName>
    </recommendedName>
</protein>
<feature type="domain" description="Sulfotransferase" evidence="3">
    <location>
        <begin position="82"/>
        <end position="326"/>
    </location>
</feature>
<dbReference type="InterPro" id="IPR000863">
    <property type="entry name" value="Sulfotransferase_dom"/>
</dbReference>
<evidence type="ECO:0000256" key="1">
    <source>
        <dbReference type="ARBA" id="ARBA00005771"/>
    </source>
</evidence>
<name>A0AAN7VL40_9COLE</name>
<comment type="caution">
    <text evidence="4">The sequence shown here is derived from an EMBL/GenBank/DDBJ whole genome shotgun (WGS) entry which is preliminary data.</text>
</comment>
<proteinExistence type="inferred from homology"/>
<dbReference type="EMBL" id="JAVRBK010000001">
    <property type="protein sequence ID" value="KAK5650652.1"/>
    <property type="molecule type" value="Genomic_DNA"/>
</dbReference>
<gene>
    <name evidence="4" type="ORF">RI129_001681</name>
</gene>
<keyword evidence="5" id="KW-1185">Reference proteome</keyword>
<accession>A0AAN7VL40</accession>
<dbReference type="PANTHER" id="PTHR11783">
    <property type="entry name" value="SULFOTRANSFERASE SULT"/>
    <property type="match status" value="1"/>
</dbReference>
<dbReference type="AlphaFoldDB" id="A0AAN7VL40"/>
<reference evidence="4 5" key="1">
    <citation type="journal article" date="2024" name="Insects">
        <title>An Improved Chromosome-Level Genome Assembly of the Firefly Pyrocoelia pectoralis.</title>
        <authorList>
            <person name="Fu X."/>
            <person name="Meyer-Rochow V.B."/>
            <person name="Ballantyne L."/>
            <person name="Zhu X."/>
        </authorList>
    </citation>
    <scope>NUCLEOTIDE SEQUENCE [LARGE SCALE GENOMIC DNA]</scope>
    <source>
        <strain evidence="4">XCY_ONT2</strain>
    </source>
</reference>
<dbReference type="InterPro" id="IPR027417">
    <property type="entry name" value="P-loop_NTPase"/>
</dbReference>
<evidence type="ECO:0000256" key="2">
    <source>
        <dbReference type="ARBA" id="ARBA00022679"/>
    </source>
</evidence>
<evidence type="ECO:0000259" key="3">
    <source>
        <dbReference type="Pfam" id="PF00685"/>
    </source>
</evidence>
<dbReference type="GO" id="GO:0008146">
    <property type="term" value="F:sulfotransferase activity"/>
    <property type="evidence" value="ECO:0007669"/>
    <property type="project" value="InterPro"/>
</dbReference>
<dbReference type="Gene3D" id="3.40.50.300">
    <property type="entry name" value="P-loop containing nucleotide triphosphate hydrolases"/>
    <property type="match status" value="1"/>
</dbReference>